<feature type="compositionally biased region" description="Low complexity" evidence="5">
    <location>
        <begin position="1060"/>
        <end position="1071"/>
    </location>
</feature>
<evidence type="ECO:0000256" key="5">
    <source>
        <dbReference type="SAM" id="MobiDB-lite"/>
    </source>
</evidence>
<proteinExistence type="predicted"/>
<keyword evidence="3" id="KW-0808">Transferase</keyword>
<dbReference type="InterPro" id="IPR050390">
    <property type="entry name" value="C5-Methyltransferase"/>
</dbReference>
<dbReference type="PANTHER" id="PTHR10629">
    <property type="entry name" value="CYTOSINE-SPECIFIC METHYLTRANSFERASE"/>
    <property type="match status" value="1"/>
</dbReference>
<feature type="region of interest" description="Disordered" evidence="5">
    <location>
        <begin position="1060"/>
        <end position="1098"/>
    </location>
</feature>
<dbReference type="AlphaFoldDB" id="E1ZGA7"/>
<dbReference type="CDD" id="cd20404">
    <property type="entry name" value="Tudor_Agenet_AtEML-like"/>
    <property type="match status" value="1"/>
</dbReference>
<dbReference type="Pfam" id="PF00145">
    <property type="entry name" value="DNA_methylase"/>
    <property type="match status" value="1"/>
</dbReference>
<keyword evidence="4" id="KW-0949">S-adenosyl-L-methionine</keyword>
<accession>E1ZGA7</accession>
<protein>
    <recommendedName>
        <fullName evidence="1">DNA (cytosine-5-)-methyltransferase</fullName>
        <ecNumber evidence="1">2.1.1.37</ecNumber>
    </recommendedName>
</protein>
<evidence type="ECO:0000256" key="1">
    <source>
        <dbReference type="ARBA" id="ARBA00011975"/>
    </source>
</evidence>
<feature type="region of interest" description="Disordered" evidence="5">
    <location>
        <begin position="407"/>
        <end position="431"/>
    </location>
</feature>
<evidence type="ECO:0000256" key="2">
    <source>
        <dbReference type="ARBA" id="ARBA00022603"/>
    </source>
</evidence>
<dbReference type="GO" id="GO:0032259">
    <property type="term" value="P:methylation"/>
    <property type="evidence" value="ECO:0007669"/>
    <property type="project" value="UniProtKB-KW"/>
</dbReference>
<name>E1ZGA7_CHLVA</name>
<feature type="region of interest" description="Disordered" evidence="5">
    <location>
        <begin position="1123"/>
        <end position="1149"/>
    </location>
</feature>
<reference evidence="6 7" key="1">
    <citation type="journal article" date="2010" name="Plant Cell">
        <title>The Chlorella variabilis NC64A genome reveals adaptation to photosymbiosis, coevolution with viruses, and cryptic sex.</title>
        <authorList>
            <person name="Blanc G."/>
            <person name="Duncan G."/>
            <person name="Agarkova I."/>
            <person name="Borodovsky M."/>
            <person name="Gurnon J."/>
            <person name="Kuo A."/>
            <person name="Lindquist E."/>
            <person name="Lucas S."/>
            <person name="Pangilinan J."/>
            <person name="Polle J."/>
            <person name="Salamov A."/>
            <person name="Terry A."/>
            <person name="Yamada T."/>
            <person name="Dunigan D.D."/>
            <person name="Grigoriev I.V."/>
            <person name="Claverie J.M."/>
            <person name="Van Etten J.L."/>
        </authorList>
    </citation>
    <scope>NUCLEOTIDE SEQUENCE [LARGE SCALE GENOMIC DNA]</scope>
    <source>
        <strain evidence="6 7">NC64A</strain>
    </source>
</reference>
<dbReference type="GO" id="GO:0044027">
    <property type="term" value="P:negative regulation of gene expression via chromosomal CpG island methylation"/>
    <property type="evidence" value="ECO:0007669"/>
    <property type="project" value="TreeGrafter"/>
</dbReference>
<dbReference type="InParanoid" id="E1ZGA7"/>
<dbReference type="eggNOG" id="KOG1525">
    <property type="taxonomic scope" value="Eukaryota"/>
</dbReference>
<dbReference type="Proteomes" id="UP000008141">
    <property type="component" value="Unassembled WGS sequence"/>
</dbReference>
<dbReference type="SUPFAM" id="SSF53335">
    <property type="entry name" value="S-adenosyl-L-methionine-dependent methyltransferases"/>
    <property type="match status" value="1"/>
</dbReference>
<dbReference type="Gene3D" id="2.30.30.140">
    <property type="match status" value="1"/>
</dbReference>
<gene>
    <name evidence="6" type="ORF">CHLNCDRAFT_52434</name>
</gene>
<dbReference type="OrthoDB" id="62853at2759"/>
<dbReference type="Gene3D" id="3.40.50.150">
    <property type="entry name" value="Vaccinia Virus protein VP39"/>
    <property type="match status" value="1"/>
</dbReference>
<dbReference type="GO" id="GO:0003886">
    <property type="term" value="F:DNA (cytosine-5-)-methyltransferase activity"/>
    <property type="evidence" value="ECO:0007669"/>
    <property type="project" value="UniProtKB-EC"/>
</dbReference>
<dbReference type="GeneID" id="17354711"/>
<evidence type="ECO:0000313" key="6">
    <source>
        <dbReference type="EMBL" id="EFN55121.1"/>
    </source>
</evidence>
<dbReference type="EC" id="2.1.1.37" evidence="1"/>
<dbReference type="GO" id="GO:0003677">
    <property type="term" value="F:DNA binding"/>
    <property type="evidence" value="ECO:0007669"/>
    <property type="project" value="TreeGrafter"/>
</dbReference>
<organism evidence="7">
    <name type="scientific">Chlorella variabilis</name>
    <name type="common">Green alga</name>
    <dbReference type="NCBI Taxonomy" id="554065"/>
    <lineage>
        <taxon>Eukaryota</taxon>
        <taxon>Viridiplantae</taxon>
        <taxon>Chlorophyta</taxon>
        <taxon>core chlorophytes</taxon>
        <taxon>Trebouxiophyceae</taxon>
        <taxon>Chlorellales</taxon>
        <taxon>Chlorellaceae</taxon>
        <taxon>Chlorella clade</taxon>
        <taxon>Chlorella</taxon>
    </lineage>
</organism>
<evidence type="ECO:0000256" key="4">
    <source>
        <dbReference type="ARBA" id="ARBA00022691"/>
    </source>
</evidence>
<dbReference type="EMBL" id="GL433845">
    <property type="protein sequence ID" value="EFN55121.1"/>
    <property type="molecule type" value="Genomic_DNA"/>
</dbReference>
<evidence type="ECO:0000256" key="3">
    <source>
        <dbReference type="ARBA" id="ARBA00022679"/>
    </source>
</evidence>
<feature type="region of interest" description="Disordered" evidence="5">
    <location>
        <begin position="462"/>
        <end position="513"/>
    </location>
</feature>
<dbReference type="InterPro" id="IPR001525">
    <property type="entry name" value="C5_MeTfrase"/>
</dbReference>
<dbReference type="PANTHER" id="PTHR10629:SF50">
    <property type="entry name" value="DNA (CYTOSINE-5)-METHYLTRANSFERASE CMT3"/>
    <property type="match status" value="1"/>
</dbReference>
<dbReference type="GO" id="GO:0005634">
    <property type="term" value="C:nucleus"/>
    <property type="evidence" value="ECO:0007669"/>
    <property type="project" value="TreeGrafter"/>
</dbReference>
<dbReference type="RefSeq" id="XP_005847223.1">
    <property type="nucleotide sequence ID" value="XM_005847161.1"/>
</dbReference>
<sequence>MAAQRPSHALAGVILGLLRVWRHARQRLPLLQVLRSSFPGVRIHDDVISLERLPEETELLVAGFPCIDVSRAGLRRGLEGQSTGLVRHRAKDDNRPVPWVLLENVEALLDRHAGEPPVMQHCAQKFIELGYQSWAYRVVNSAGFGVPNRRRRVFMVAALHGDARDVLLSQGAQKCTGGCEHLFGGRRCYPCHANELRNMRHHNRVSYALDMGNAMSPAGEDVVPTFTTCNDRMLLLLADGASGMLRVEDAERLQGLEEGHTRPCWPIQTPGLAAHRSARREENAEAAASKRWDLLGNAVTVPVARWLGERLANPYQYKYHGVSTADRPLEALLTEGAAPEADASMWPRPHHVWSHVATNQLQDAVIFRYLSIAQRKKEVSRRRKRRERAAAAAEAILAGVAGDEVAAGADSGADDGDASTSGSSEDEGSDVEGFVGADAEAAEMLAVARAARKQAAAERAQQAAAAAGASTASPTQPSGPLTPCEGSMPPEPHSTAAAAGCEGEGSEGDGASGIPAAAVAADADAVDDRGTQATPMVVAVPKASQPGERGEGSAKAEARLARAEAEADQQDLFQAAIVRRKQRGLVQQVARQQSQWDREAWPRAAWYVRGLGCFGCEEMSECPVPMPFVPLGDFIADVGREATQEEIHTYLHRMREKGWDVGQTIEKLLQNGARISAEAHEIVRIPGLLTDADMIGDLVWVRDKTVGCWWPGEKLDPLDMPAGRDLPAGAVRALSATEKLVSLPQYQKLAAKLTPEQRAESLRVLVCYLPISSGKWQWYRASELESFEGNAEREREAFALVKSNGGRWKHGNEMGCALKDAKASLHIKHHRNCLEADRMRRTRASAAAGAINLKQRCGQCKTCMNNYAGQRRFDCLTQRMKAAALSGHAGAQIGVNGEGAVGARVEVWWQGDQCFYSGILALYDAVSTEHTVCYDDGEVGMHRLWQHDERIRLASPVEQWPRDAALAQHRLKLAQEKLRSRDHGRRIAGPIVEALPPPLQADEQPPYVMSTEELRRKNREAFEVLFGSAVKGLQATGAVPELTAEEQEVVAAAQHEARAAAGQAAQHASLASGGGKDKGKGKAATAGGNKGKEAAESGAAAPASAGGLIGEYAELFGISPEADAGRTRKRHARSSAADETAGSIDAFPSPPRIKRGRFVALEKCGECKHCLNPKLKKACKVVLLQRKLAGGAWRG</sequence>
<feature type="compositionally biased region" description="Low complexity" evidence="5">
    <location>
        <begin position="462"/>
        <end position="472"/>
    </location>
</feature>
<dbReference type="KEGG" id="cvr:CHLNCDRAFT_52434"/>
<dbReference type="InterPro" id="IPR029063">
    <property type="entry name" value="SAM-dependent_MTases_sf"/>
</dbReference>
<dbReference type="STRING" id="554065.E1ZGA7"/>
<evidence type="ECO:0000313" key="7">
    <source>
        <dbReference type="Proteomes" id="UP000008141"/>
    </source>
</evidence>
<keyword evidence="2" id="KW-0489">Methyltransferase</keyword>
<keyword evidence="7" id="KW-1185">Reference proteome</keyword>